<evidence type="ECO:0000256" key="3">
    <source>
        <dbReference type="ARBA" id="ARBA00023157"/>
    </source>
</evidence>
<evidence type="ECO:0000256" key="4">
    <source>
        <dbReference type="ARBA" id="ARBA00023284"/>
    </source>
</evidence>
<comment type="caution">
    <text evidence="5">The sequence shown here is derived from an EMBL/GenBank/DDBJ whole genome shotgun (WGS) entry which is preliminary data.</text>
</comment>
<evidence type="ECO:0000313" key="5">
    <source>
        <dbReference type="EMBL" id="NSL86023.1"/>
    </source>
</evidence>
<dbReference type="PANTHER" id="PTHR42852:SF6">
    <property type="entry name" value="THIOL:DISULFIDE INTERCHANGE PROTEIN DSBE"/>
    <property type="match status" value="1"/>
</dbReference>
<organism evidence="5 6">
    <name type="scientific">Chitinophaga solisilvae</name>
    <dbReference type="NCBI Taxonomy" id="1233460"/>
    <lineage>
        <taxon>Bacteria</taxon>
        <taxon>Pseudomonadati</taxon>
        <taxon>Bacteroidota</taxon>
        <taxon>Chitinophagia</taxon>
        <taxon>Chitinophagales</taxon>
        <taxon>Chitinophagaceae</taxon>
        <taxon>Chitinophaga</taxon>
    </lineage>
</organism>
<accession>A0A3S1B2L1</accession>
<sequence>MYIILKIIAAVLLPFGCLAGEGYIIKGKIAGIQSGYAAIHEGGRPWQPGGTYPRVRIENGAFTLTGKVAHPAILLLKISTKTFQIILENTEYSIACDFKELAPQQLKGSTLNDQFRECIGSGTNQLGYAAQHADQPVAPILVHFYAREYSEIKKGYDALSQANKDSWHGRALAEKLVVFHSTQAGSIMPDFNMTSPEGKNFSVRSMAGKIVVLDFWASWCGPCRSYIPAMRELYQQYQPKGVEFVAASFDEEEEKWRTAIQETGMEWTQGLIHGGFSAGSPVKKMLHITSIPHVIVVGKDGKIAAWLDAFAKQQLPDILAKLTQ</sequence>
<keyword evidence="6" id="KW-1185">Reference proteome</keyword>
<dbReference type="GO" id="GO:0017004">
    <property type="term" value="P:cytochrome complex assembly"/>
    <property type="evidence" value="ECO:0007669"/>
    <property type="project" value="UniProtKB-KW"/>
</dbReference>
<dbReference type="PANTHER" id="PTHR42852">
    <property type="entry name" value="THIOL:DISULFIDE INTERCHANGE PROTEIN DSBE"/>
    <property type="match status" value="1"/>
</dbReference>
<evidence type="ECO:0000256" key="2">
    <source>
        <dbReference type="ARBA" id="ARBA00022748"/>
    </source>
</evidence>
<dbReference type="Proteomes" id="UP000281028">
    <property type="component" value="Unassembled WGS sequence"/>
</dbReference>
<evidence type="ECO:0000256" key="1">
    <source>
        <dbReference type="ARBA" id="ARBA00004196"/>
    </source>
</evidence>
<dbReference type="Pfam" id="PF14289">
    <property type="entry name" value="DUF4369"/>
    <property type="match status" value="1"/>
</dbReference>
<dbReference type="PROSITE" id="PS51352">
    <property type="entry name" value="THIOREDOXIN_2"/>
    <property type="match status" value="1"/>
</dbReference>
<evidence type="ECO:0000313" key="6">
    <source>
        <dbReference type="Proteomes" id="UP000281028"/>
    </source>
</evidence>
<dbReference type="Pfam" id="PF13905">
    <property type="entry name" value="Thioredoxin_8"/>
    <property type="match status" value="1"/>
</dbReference>
<proteinExistence type="predicted"/>
<comment type="subcellular location">
    <subcellularLocation>
        <location evidence="1">Cell envelope</location>
    </subcellularLocation>
</comment>
<dbReference type="InterPro" id="IPR025380">
    <property type="entry name" value="DUF4369"/>
</dbReference>
<dbReference type="OrthoDB" id="1098640at2"/>
<dbReference type="PROSITE" id="PS00194">
    <property type="entry name" value="THIOREDOXIN_1"/>
    <property type="match status" value="1"/>
</dbReference>
<dbReference type="InterPro" id="IPR012336">
    <property type="entry name" value="Thioredoxin-like_fold"/>
</dbReference>
<keyword evidence="4" id="KW-0676">Redox-active center</keyword>
<name>A0A3S1B2L1_9BACT</name>
<dbReference type="EMBL" id="RIAR02000001">
    <property type="protein sequence ID" value="NSL86023.1"/>
    <property type="molecule type" value="Genomic_DNA"/>
</dbReference>
<dbReference type="InterPro" id="IPR036249">
    <property type="entry name" value="Thioredoxin-like_sf"/>
</dbReference>
<keyword evidence="3" id="KW-1015">Disulfide bond</keyword>
<dbReference type="AlphaFoldDB" id="A0A3S1B2L1"/>
<dbReference type="GO" id="GO:0030313">
    <property type="term" value="C:cell envelope"/>
    <property type="evidence" value="ECO:0007669"/>
    <property type="project" value="UniProtKB-SubCell"/>
</dbReference>
<dbReference type="SUPFAM" id="SSF52833">
    <property type="entry name" value="Thioredoxin-like"/>
    <property type="match status" value="1"/>
</dbReference>
<protein>
    <submittedName>
        <fullName evidence="5">AhpC/TSA family protein</fullName>
    </submittedName>
</protein>
<dbReference type="InterPro" id="IPR017937">
    <property type="entry name" value="Thioredoxin_CS"/>
</dbReference>
<dbReference type="Gene3D" id="3.40.30.10">
    <property type="entry name" value="Glutaredoxin"/>
    <property type="match status" value="1"/>
</dbReference>
<dbReference type="InterPro" id="IPR013766">
    <property type="entry name" value="Thioredoxin_domain"/>
</dbReference>
<keyword evidence="2" id="KW-0201">Cytochrome c-type biogenesis</keyword>
<reference evidence="5" key="1">
    <citation type="submission" date="2020-05" db="EMBL/GenBank/DDBJ databases">
        <title>Chitinophaga laudate sp. nov., isolated from a tropical peat swamp.</title>
        <authorList>
            <person name="Goh C.B.S."/>
            <person name="Lee M.S."/>
            <person name="Parimannan S."/>
            <person name="Pasbakhsh P."/>
            <person name="Yule C.M."/>
            <person name="Rajandas H."/>
            <person name="Loke S."/>
            <person name="Croft L."/>
            <person name="Tan J.B.L."/>
        </authorList>
    </citation>
    <scope>NUCLEOTIDE SEQUENCE</scope>
    <source>
        <strain evidence="5">Mgbs1</strain>
    </source>
</reference>
<dbReference type="InterPro" id="IPR050553">
    <property type="entry name" value="Thioredoxin_ResA/DsbE_sf"/>
</dbReference>
<gene>
    <name evidence="5" type="ORF">ECE50_004220</name>
</gene>
<dbReference type="CDD" id="cd02966">
    <property type="entry name" value="TlpA_like_family"/>
    <property type="match status" value="1"/>
</dbReference>